<dbReference type="SUPFAM" id="SSF55729">
    <property type="entry name" value="Acyl-CoA N-acyltransferases (Nat)"/>
    <property type="match status" value="1"/>
</dbReference>
<accession>W4HL20</accession>
<evidence type="ECO:0000313" key="2">
    <source>
        <dbReference type="EMBL" id="ETW13427.1"/>
    </source>
</evidence>
<dbReference type="RefSeq" id="WP_051487407.1">
    <property type="nucleotide sequence ID" value="NZ_AQQW01000003.1"/>
</dbReference>
<feature type="domain" description="N-acetyltransferase" evidence="1">
    <location>
        <begin position="23"/>
        <end position="159"/>
    </location>
</feature>
<dbReference type="Pfam" id="PF13302">
    <property type="entry name" value="Acetyltransf_3"/>
    <property type="match status" value="1"/>
</dbReference>
<proteinExistence type="predicted"/>
<evidence type="ECO:0000313" key="3">
    <source>
        <dbReference type="Proteomes" id="UP000019063"/>
    </source>
</evidence>
<dbReference type="eggNOG" id="COG1670">
    <property type="taxonomic scope" value="Bacteria"/>
</dbReference>
<dbReference type="Proteomes" id="UP000019063">
    <property type="component" value="Unassembled WGS sequence"/>
</dbReference>
<evidence type="ECO:0000259" key="1">
    <source>
        <dbReference type="Pfam" id="PF13302"/>
    </source>
</evidence>
<comment type="caution">
    <text evidence="2">The sequence shown here is derived from an EMBL/GenBank/DDBJ whole genome shotgun (WGS) entry which is preliminary data.</text>
</comment>
<organism evidence="2 3">
    <name type="scientific">Roseivivax marinus</name>
    <dbReference type="NCBI Taxonomy" id="1379903"/>
    <lineage>
        <taxon>Bacteria</taxon>
        <taxon>Pseudomonadati</taxon>
        <taxon>Pseudomonadota</taxon>
        <taxon>Alphaproteobacteria</taxon>
        <taxon>Rhodobacterales</taxon>
        <taxon>Roseobacteraceae</taxon>
        <taxon>Roseivivax</taxon>
    </lineage>
</organism>
<name>W4HL20_9RHOB</name>
<dbReference type="EMBL" id="AQQW01000003">
    <property type="protein sequence ID" value="ETW13427.1"/>
    <property type="molecule type" value="Genomic_DNA"/>
</dbReference>
<dbReference type="PATRIC" id="fig|1317118.6.peg.1101"/>
<protein>
    <submittedName>
        <fullName evidence="2">Acetyltransferase</fullName>
    </submittedName>
</protein>
<dbReference type="GO" id="GO:0016747">
    <property type="term" value="F:acyltransferase activity, transferring groups other than amino-acyl groups"/>
    <property type="evidence" value="ECO:0007669"/>
    <property type="project" value="InterPro"/>
</dbReference>
<dbReference type="AlphaFoldDB" id="W4HL20"/>
<reference evidence="2 3" key="1">
    <citation type="journal article" date="2014" name="Antonie Van Leeuwenhoek">
        <title>Roseivivax atlanticus sp. nov., isolated from surface seawater of the Atlantic Ocean.</title>
        <authorList>
            <person name="Li G."/>
            <person name="Lai Q."/>
            <person name="Liu X."/>
            <person name="Sun F."/>
            <person name="Shao Z."/>
        </authorList>
    </citation>
    <scope>NUCLEOTIDE SEQUENCE [LARGE SCALE GENOMIC DNA]</scope>
    <source>
        <strain evidence="2 3">22II-s10s</strain>
    </source>
</reference>
<dbReference type="PANTHER" id="PTHR43792:SF1">
    <property type="entry name" value="N-ACETYLTRANSFERASE DOMAIN-CONTAINING PROTEIN"/>
    <property type="match status" value="1"/>
</dbReference>
<sequence length="186" mass="20515">MTDALAPSSIAAPTAAPRIETARLILRGPEMADLDAFAAFHADETRCTGFGPVQPWHESWRWWVMNIGHWHVHGYGYFTIEDRETGAPAGITGVWNPGGWPEPELGWVVYEGFEGRGVAYEAALAARGWAYDVLGLPTLTSNIVPSNTRSKALAARLGAVHERTYHNPSMGEDELWRHPGPQEAQR</sequence>
<keyword evidence="3" id="KW-1185">Reference proteome</keyword>
<gene>
    <name evidence="2" type="ORF">ATO8_05341</name>
</gene>
<keyword evidence="2" id="KW-0808">Transferase</keyword>
<dbReference type="InterPro" id="IPR051531">
    <property type="entry name" value="N-acetyltransferase"/>
</dbReference>
<dbReference type="Gene3D" id="3.40.630.30">
    <property type="match status" value="1"/>
</dbReference>
<dbReference type="InterPro" id="IPR000182">
    <property type="entry name" value="GNAT_dom"/>
</dbReference>
<dbReference type="PANTHER" id="PTHR43792">
    <property type="entry name" value="GNAT FAMILY, PUTATIVE (AFU_ORTHOLOGUE AFUA_3G00765)-RELATED-RELATED"/>
    <property type="match status" value="1"/>
</dbReference>
<dbReference type="InterPro" id="IPR016181">
    <property type="entry name" value="Acyl_CoA_acyltransferase"/>
</dbReference>
<dbReference type="STRING" id="1379903.ATO8_05341"/>